<dbReference type="Proteomes" id="UP001215280">
    <property type="component" value="Unassembled WGS sequence"/>
</dbReference>
<dbReference type="InterPro" id="IPR002925">
    <property type="entry name" value="Dienelactn_hydro"/>
</dbReference>
<evidence type="ECO:0000313" key="2">
    <source>
        <dbReference type="EMBL" id="KAJ7775613.1"/>
    </source>
</evidence>
<dbReference type="PANTHER" id="PTHR17630:SF44">
    <property type="entry name" value="PROTEIN AIM2"/>
    <property type="match status" value="1"/>
</dbReference>
<dbReference type="Gene3D" id="3.40.50.1820">
    <property type="entry name" value="alpha/beta hydrolase"/>
    <property type="match status" value="1"/>
</dbReference>
<feature type="domain" description="Dienelactone hydrolase" evidence="1">
    <location>
        <begin position="30"/>
        <end position="264"/>
    </location>
</feature>
<comment type="caution">
    <text evidence="2">The sequence shown here is derived from an EMBL/GenBank/DDBJ whole genome shotgun (WGS) entry which is preliminary data.</text>
</comment>
<accession>A0AAD7NTT3</accession>
<organism evidence="2 3">
    <name type="scientific">Mycena maculata</name>
    <dbReference type="NCBI Taxonomy" id="230809"/>
    <lineage>
        <taxon>Eukaryota</taxon>
        <taxon>Fungi</taxon>
        <taxon>Dikarya</taxon>
        <taxon>Basidiomycota</taxon>
        <taxon>Agaricomycotina</taxon>
        <taxon>Agaricomycetes</taxon>
        <taxon>Agaricomycetidae</taxon>
        <taxon>Agaricales</taxon>
        <taxon>Marasmiineae</taxon>
        <taxon>Mycenaceae</taxon>
        <taxon>Mycena</taxon>
    </lineage>
</organism>
<dbReference type="GO" id="GO:0016787">
    <property type="term" value="F:hydrolase activity"/>
    <property type="evidence" value="ECO:0007669"/>
    <property type="project" value="UniProtKB-KW"/>
</dbReference>
<protein>
    <submittedName>
        <fullName evidence="2">Alpha/Beta hydrolase protein</fullName>
    </submittedName>
</protein>
<reference evidence="2" key="1">
    <citation type="submission" date="2023-03" db="EMBL/GenBank/DDBJ databases">
        <title>Massive genome expansion in bonnet fungi (Mycena s.s.) driven by repeated elements and novel gene families across ecological guilds.</title>
        <authorList>
            <consortium name="Lawrence Berkeley National Laboratory"/>
            <person name="Harder C.B."/>
            <person name="Miyauchi S."/>
            <person name="Viragh M."/>
            <person name="Kuo A."/>
            <person name="Thoen E."/>
            <person name="Andreopoulos B."/>
            <person name="Lu D."/>
            <person name="Skrede I."/>
            <person name="Drula E."/>
            <person name="Henrissat B."/>
            <person name="Morin E."/>
            <person name="Kohler A."/>
            <person name="Barry K."/>
            <person name="LaButti K."/>
            <person name="Morin E."/>
            <person name="Salamov A."/>
            <person name="Lipzen A."/>
            <person name="Mereny Z."/>
            <person name="Hegedus B."/>
            <person name="Baldrian P."/>
            <person name="Stursova M."/>
            <person name="Weitz H."/>
            <person name="Taylor A."/>
            <person name="Grigoriev I.V."/>
            <person name="Nagy L.G."/>
            <person name="Martin F."/>
            <person name="Kauserud H."/>
        </authorList>
    </citation>
    <scope>NUCLEOTIDE SEQUENCE</scope>
    <source>
        <strain evidence="2">CBHHK188m</strain>
    </source>
</reference>
<gene>
    <name evidence="2" type="ORF">DFH07DRAFT_87008</name>
</gene>
<dbReference type="Pfam" id="PF01738">
    <property type="entry name" value="DLH"/>
    <property type="match status" value="1"/>
</dbReference>
<name>A0AAD7NTT3_9AGAR</name>
<sequence>MSCPDCFKGAVLDGEPTGVISAIDGAYFASGPAGTSKRAVILLTDIFGLPLKNSKILADNFAQHLQCDVWVPDFFAGRPPVSVSQMAPLPEKAGLKMSFVGTVKLVSNLLPSIPALYRNRSAVVDSRTVSFVKKLQTEKKYEKIGAIGYCFGGGIATRVGATTDLFDSIVLAHPSPPTDADIKAIKAPTAWTCAEDDMAIKPARLEEIKALYADRKGKDTFVESEFRVYPGTAHGFAARPNFAYPEVKEGFEKAFTQAVEWFNKTIPA</sequence>
<dbReference type="SUPFAM" id="SSF53474">
    <property type="entry name" value="alpha/beta-Hydrolases"/>
    <property type="match status" value="1"/>
</dbReference>
<dbReference type="AlphaFoldDB" id="A0AAD7NTT3"/>
<evidence type="ECO:0000259" key="1">
    <source>
        <dbReference type="Pfam" id="PF01738"/>
    </source>
</evidence>
<dbReference type="PANTHER" id="PTHR17630">
    <property type="entry name" value="DIENELACTONE HYDROLASE"/>
    <property type="match status" value="1"/>
</dbReference>
<keyword evidence="2" id="KW-0378">Hydrolase</keyword>
<evidence type="ECO:0000313" key="3">
    <source>
        <dbReference type="Proteomes" id="UP001215280"/>
    </source>
</evidence>
<dbReference type="InterPro" id="IPR029058">
    <property type="entry name" value="AB_hydrolase_fold"/>
</dbReference>
<proteinExistence type="predicted"/>
<dbReference type="EMBL" id="JARJLG010000014">
    <property type="protein sequence ID" value="KAJ7775613.1"/>
    <property type="molecule type" value="Genomic_DNA"/>
</dbReference>
<keyword evidence="3" id="KW-1185">Reference proteome</keyword>